<dbReference type="OrthoDB" id="10264306at2759"/>
<evidence type="ECO:0000256" key="14">
    <source>
        <dbReference type="RuleBase" id="RU000489"/>
    </source>
</evidence>
<keyword evidence="8" id="KW-0146">Chitin degradation</keyword>
<dbReference type="CDD" id="cd06548">
    <property type="entry name" value="GH18_chitinase"/>
    <property type="match status" value="1"/>
</dbReference>
<gene>
    <name evidence="13" type="primary">hxB</name>
    <name evidence="18" type="ORF">CDD80_868</name>
</gene>
<dbReference type="GO" id="GO:0008265">
    <property type="term" value="F:molybdenum cofactor sulfurtransferase activity"/>
    <property type="evidence" value="ECO:0007669"/>
    <property type="project" value="UniProtKB-UniRule"/>
</dbReference>
<evidence type="ECO:0000256" key="12">
    <source>
        <dbReference type="ARBA" id="ARBA00023326"/>
    </source>
</evidence>
<keyword evidence="7 13" id="KW-0663">Pyridoxal phosphate</keyword>
<dbReference type="GO" id="GO:0008061">
    <property type="term" value="F:chitin binding"/>
    <property type="evidence" value="ECO:0007669"/>
    <property type="project" value="InterPro"/>
</dbReference>
<dbReference type="InterPro" id="IPR001579">
    <property type="entry name" value="Glyco_hydro_18_chit_AS"/>
</dbReference>
<evidence type="ECO:0000256" key="2">
    <source>
        <dbReference type="ARBA" id="ARBA00004613"/>
    </source>
</evidence>
<keyword evidence="19" id="KW-1185">Reference proteome</keyword>
<dbReference type="PROSITE" id="PS01095">
    <property type="entry name" value="GH18_1"/>
    <property type="match status" value="1"/>
</dbReference>
<dbReference type="PROSITE" id="PS51910">
    <property type="entry name" value="GH18_2"/>
    <property type="match status" value="1"/>
</dbReference>
<keyword evidence="4" id="KW-0964">Secreted</keyword>
<comment type="cofactor">
    <cofactor evidence="13">
        <name>pyridoxal 5'-phosphate</name>
        <dbReference type="ChEBI" id="CHEBI:597326"/>
    </cofactor>
</comment>
<comment type="catalytic activity">
    <reaction evidence="13">
        <text>Mo-molybdopterin + L-cysteine + AH2 = thio-Mo-molybdopterin + L-alanine + A + H2O</text>
        <dbReference type="Rhea" id="RHEA:42636"/>
        <dbReference type="ChEBI" id="CHEBI:13193"/>
        <dbReference type="ChEBI" id="CHEBI:15377"/>
        <dbReference type="ChEBI" id="CHEBI:17499"/>
        <dbReference type="ChEBI" id="CHEBI:35235"/>
        <dbReference type="ChEBI" id="CHEBI:57972"/>
        <dbReference type="ChEBI" id="CHEBI:71302"/>
        <dbReference type="ChEBI" id="CHEBI:82685"/>
        <dbReference type="EC" id="2.8.1.9"/>
    </reaction>
</comment>
<dbReference type="GO" id="GO:0030170">
    <property type="term" value="F:pyridoxal phosphate binding"/>
    <property type="evidence" value="ECO:0007669"/>
    <property type="project" value="UniProtKB-UniRule"/>
</dbReference>
<evidence type="ECO:0000256" key="1">
    <source>
        <dbReference type="ARBA" id="ARBA00000822"/>
    </source>
</evidence>
<evidence type="ECO:0000256" key="7">
    <source>
        <dbReference type="ARBA" id="ARBA00022898"/>
    </source>
</evidence>
<organism evidence="18 19">
    <name type="scientific">Ophiocordyceps camponoti-rufipedis</name>
    <dbReference type="NCBI Taxonomy" id="2004952"/>
    <lineage>
        <taxon>Eukaryota</taxon>
        <taxon>Fungi</taxon>
        <taxon>Dikarya</taxon>
        <taxon>Ascomycota</taxon>
        <taxon>Pezizomycotina</taxon>
        <taxon>Sordariomycetes</taxon>
        <taxon>Hypocreomycetidae</taxon>
        <taxon>Hypocreales</taxon>
        <taxon>Ophiocordycipitaceae</taxon>
        <taxon>Ophiocordyceps</taxon>
    </lineage>
</organism>
<name>A0A2C5XNC1_9HYPO</name>
<dbReference type="Gene3D" id="3.20.20.80">
    <property type="entry name" value="Glycosidases"/>
    <property type="match status" value="1"/>
</dbReference>
<feature type="modified residue" description="N6-(pyridoxal phosphate)lysine" evidence="13">
    <location>
        <position position="226"/>
    </location>
</feature>
<dbReference type="GO" id="GO:0008843">
    <property type="term" value="F:endochitinase activity"/>
    <property type="evidence" value="ECO:0007669"/>
    <property type="project" value="UniProtKB-EC"/>
</dbReference>
<dbReference type="EMBL" id="NJES01000130">
    <property type="protein sequence ID" value="PHH77179.1"/>
    <property type="molecule type" value="Genomic_DNA"/>
</dbReference>
<dbReference type="InterPro" id="IPR001223">
    <property type="entry name" value="Glyco_hydro18_cat"/>
</dbReference>
<dbReference type="InterPro" id="IPR015421">
    <property type="entry name" value="PyrdxlP-dep_Trfase_major"/>
</dbReference>
<comment type="function">
    <text evidence="13">Sulfurates the molybdenum cofactor. Sulfation of molybdenum is essential for xanthine dehydrogenase (XDH) and aldehyde oxidase (ADO) enzymes in which molybdenum cofactor is liganded by 1 oxygen and 1 sulfur atom in active form.</text>
</comment>
<dbReference type="SUPFAM" id="SSF141673">
    <property type="entry name" value="MOSC N-terminal domain-like"/>
    <property type="match status" value="1"/>
</dbReference>
<comment type="similarity">
    <text evidence="3">Belongs to the glycosyl hydrolase 18 family. Chitinase class V subfamily.</text>
</comment>
<evidence type="ECO:0000256" key="3">
    <source>
        <dbReference type="ARBA" id="ARBA00008682"/>
    </source>
</evidence>
<dbReference type="GO" id="GO:0006032">
    <property type="term" value="P:chitin catabolic process"/>
    <property type="evidence" value="ECO:0007669"/>
    <property type="project" value="UniProtKB-KW"/>
</dbReference>
<evidence type="ECO:0000256" key="8">
    <source>
        <dbReference type="ARBA" id="ARBA00023024"/>
    </source>
</evidence>
<keyword evidence="10" id="KW-0119">Carbohydrate metabolism</keyword>
<dbReference type="InterPro" id="IPR017853">
    <property type="entry name" value="GH"/>
</dbReference>
<keyword evidence="12" id="KW-0624">Polysaccharide degradation</keyword>
<dbReference type="InterPro" id="IPR005302">
    <property type="entry name" value="MoCF_Sase_C"/>
</dbReference>
<dbReference type="GO" id="GO:0006777">
    <property type="term" value="P:Mo-molybdopterin cofactor biosynthetic process"/>
    <property type="evidence" value="ECO:0007669"/>
    <property type="project" value="UniProtKB-UniRule"/>
</dbReference>
<evidence type="ECO:0000259" key="17">
    <source>
        <dbReference type="PROSITE" id="PS51910"/>
    </source>
</evidence>
<evidence type="ECO:0000313" key="19">
    <source>
        <dbReference type="Proteomes" id="UP000226431"/>
    </source>
</evidence>
<dbReference type="InterPro" id="IPR005303">
    <property type="entry name" value="MOCOS_middle"/>
</dbReference>
<feature type="region of interest" description="Disordered" evidence="15">
    <location>
        <begin position="630"/>
        <end position="653"/>
    </location>
</feature>
<evidence type="ECO:0000256" key="5">
    <source>
        <dbReference type="ARBA" id="ARBA00022679"/>
    </source>
</evidence>
<dbReference type="InterPro" id="IPR015424">
    <property type="entry name" value="PyrdxlP-dep_Trfase"/>
</dbReference>
<feature type="domain" description="GH18" evidence="17">
    <location>
        <begin position="929"/>
        <end position="1271"/>
    </location>
</feature>
<dbReference type="InterPro" id="IPR029070">
    <property type="entry name" value="Chitinase_insertion_sf"/>
</dbReference>
<dbReference type="Gene3D" id="3.10.50.10">
    <property type="match status" value="1"/>
</dbReference>
<dbReference type="Pfam" id="PF00266">
    <property type="entry name" value="Aminotran_5"/>
    <property type="match status" value="1"/>
</dbReference>
<dbReference type="GO" id="GO:0000272">
    <property type="term" value="P:polysaccharide catabolic process"/>
    <property type="evidence" value="ECO:0007669"/>
    <property type="project" value="UniProtKB-KW"/>
</dbReference>
<proteinExistence type="inferred from homology"/>
<dbReference type="InterPro" id="IPR011583">
    <property type="entry name" value="Chitinase_II/V-like_cat"/>
</dbReference>
<accession>A0A2C5XNC1</accession>
<reference evidence="18 19" key="1">
    <citation type="submission" date="2017-06" db="EMBL/GenBank/DDBJ databases">
        <title>Ant-infecting Ophiocordyceps genomes reveal a high diversity of potential behavioral manipulation genes and a possible major role for enterotoxins.</title>
        <authorList>
            <person name="De Bekker C."/>
            <person name="Evans H.C."/>
            <person name="Brachmann A."/>
            <person name="Hughes D.P."/>
        </authorList>
    </citation>
    <scope>NUCLEOTIDE SEQUENCE [LARGE SCALE GENOMIC DNA]</scope>
    <source>
        <strain evidence="18 19">Map16</strain>
    </source>
</reference>
<evidence type="ECO:0000256" key="9">
    <source>
        <dbReference type="ARBA" id="ARBA00023150"/>
    </source>
</evidence>
<dbReference type="Gene3D" id="3.40.640.10">
    <property type="entry name" value="Type I PLP-dependent aspartate aminotransferase-like (Major domain)"/>
    <property type="match status" value="1"/>
</dbReference>
<keyword evidence="6 14" id="KW-0378">Hydrolase</keyword>
<dbReference type="PANTHER" id="PTHR14237:SF80">
    <property type="entry name" value="MOLYBDENUM COFACTOR SULFURASE"/>
    <property type="match status" value="1"/>
</dbReference>
<evidence type="ECO:0000256" key="10">
    <source>
        <dbReference type="ARBA" id="ARBA00023277"/>
    </source>
</evidence>
<dbReference type="PANTHER" id="PTHR14237">
    <property type="entry name" value="MOLYBDOPTERIN COFACTOR SULFURASE MOSC"/>
    <property type="match status" value="1"/>
</dbReference>
<evidence type="ECO:0000256" key="13">
    <source>
        <dbReference type="HAMAP-Rule" id="MF_03050"/>
    </source>
</evidence>
<evidence type="ECO:0000256" key="11">
    <source>
        <dbReference type="ARBA" id="ARBA00023295"/>
    </source>
</evidence>
<dbReference type="GO" id="GO:0016829">
    <property type="term" value="F:lyase activity"/>
    <property type="evidence" value="ECO:0007669"/>
    <property type="project" value="UniProtKB-UniRule"/>
</dbReference>
<feature type="domain" description="MOSC" evidence="16">
    <location>
        <begin position="629"/>
        <end position="800"/>
    </location>
</feature>
<dbReference type="SMART" id="SM00636">
    <property type="entry name" value="Glyco_18"/>
    <property type="match status" value="1"/>
</dbReference>
<dbReference type="Pfam" id="PF00704">
    <property type="entry name" value="Glyco_hydro_18"/>
    <property type="match status" value="1"/>
</dbReference>
<keyword evidence="5 13" id="KW-0808">Transferase</keyword>
<comment type="similarity">
    <text evidence="13">Belongs to the class-V pyridoxal-phosphate-dependent aminotransferase family. MOCOS subfamily.</text>
</comment>
<dbReference type="InterPro" id="IPR028886">
    <property type="entry name" value="MoCo_sulfurase"/>
</dbReference>
<protein>
    <recommendedName>
        <fullName evidence="13">Molybdenum cofactor sulfurase</fullName>
        <shortName evidence="13">MCS</shortName>
        <shortName evidence="13">MOS</shortName>
        <shortName evidence="13">MoCo sulfurase</shortName>
        <ecNumber evidence="13">2.8.1.9</ecNumber>
    </recommendedName>
    <alternativeName>
        <fullName evidence="13">Molybdenum cofactor sulfurtransferase</fullName>
    </alternativeName>
</protein>
<dbReference type="Pfam" id="PF03473">
    <property type="entry name" value="MOSC"/>
    <property type="match status" value="1"/>
</dbReference>
<comment type="caution">
    <text evidence="18">The sequence shown here is derived from an EMBL/GenBank/DDBJ whole genome shotgun (WGS) entry which is preliminary data.</text>
</comment>
<evidence type="ECO:0000259" key="16">
    <source>
        <dbReference type="PROSITE" id="PS51340"/>
    </source>
</evidence>
<dbReference type="HAMAP" id="MF_03050">
    <property type="entry name" value="MOCOS"/>
    <property type="match status" value="1"/>
</dbReference>
<evidence type="ECO:0000313" key="18">
    <source>
        <dbReference type="EMBL" id="PHH77179.1"/>
    </source>
</evidence>
<dbReference type="InterPro" id="IPR000192">
    <property type="entry name" value="Aminotrans_V_dom"/>
</dbReference>
<dbReference type="SUPFAM" id="SSF54556">
    <property type="entry name" value="Chitinase insertion domain"/>
    <property type="match status" value="1"/>
</dbReference>
<sequence length="1271" mass="137475">MPSYSEAVEALRGREYPMLDGCVHLDHAGSTPASRSLMDAFAAEMTSTLYGNPHSDSLPSQLAASRIDDVRSRLLAFFGADPSDYDLVFVANATAGVKLVVEAMRALPHGYAYAYHQHCHTSLVGAREDARFSVCLDDARVLSWLDGVDPLDVDPLHPPSATLFSYPAQSHMNGQRYPLSWASQLRHQHPSPLYTLVDVASLAATSPLHLSSPHFGADFVVVSLYKIFGFPDLGALIIRRAAGAVFDHRRYFGGGTVDLVICADEQWHASKTRSLHERLEDGTLPFQSIVAAGLALNVHQGLFGSMTKVSAHTSQLASQLLRCLGSLRHHGGQPVCVLYAPSQRTGPIVSFNLLDEAGGWVSLAEFEKLASLRRIHVRTGGLCCPGGVASALGLEAWELKRNLSAGIRCGTESDVDTGKPIGVIRASFGAMSTASDVDQFIDFIKEFFVQGPLTKQGSPVTIDALSTLRVKTLTVYPIKSCGGFSVPAGQAWEVRPEGLAWDREWCLVHRGSGQALSQKRYPSMALLRPVLDLERGILRVGHHSTGHHVDIPLSADSTLVCNGSRQMPSSVCGEAVHARTYISDEINGFFASALGVPCMLARFPPGGRGLGCRTSKARPQKHQMAALYRSLPGSFPDTPSPSDSESEQQKQRWPQDRILLSNESPMLLVHSASVDALNRDIMSRGGDAHVAESCFRANMVVGAPEGEAGQPAYSEDSWSSIVIGRHRFRLLGACRRCQMVCVDQSTAERRQEPLTTLAKTRRFDSKVFFGAHMRYEPGIADDGVLDQPPMISVGDLPLLLALPLLAQLAASTTWPQDDGTACTVNSNEVEKMSAPMKRAGRYTRCGGGGGGGGGRVVDDVAQSAYKVEVAGEVHVDAEVEISGGEKVVTPAEAWGDEDDKMNAVAVDATNAAGNSSSPTGPSGRQDHQYINGLYFANWYSKPSCFVAGWPVVDKTSRAIYTNKFDPQNIPADKITHLYYAFADIGPDGTVKSNDPWADLKESSSSSQDASGCVETVFKHKLKNRNLKTILSIGGFTASEHGKFKPALTEAGRRKFASTAVALIRDWGMDGLDIDWEYPKNEVDAEALVQLLRACREALTDLQTSLNQTYRYLLTAATPAGPSKYGVMKLAEMDRYLDIWNLMAYDYAGTWDSTTGHQANLKPDPSNPLSTKYSTVRAVDDYIKAGIPPHKISLGLPLYGRSFANTPGLGEAYSGTATPPEREGTILYRDLPLPGSTVSFNASLGAAWSYDAATKQLVSYDTVESSVLKARI</sequence>
<dbReference type="GO" id="GO:0005576">
    <property type="term" value="C:extracellular region"/>
    <property type="evidence" value="ECO:0007669"/>
    <property type="project" value="UniProtKB-SubCell"/>
</dbReference>
<dbReference type="Pfam" id="PF03476">
    <property type="entry name" value="MOSC_N"/>
    <property type="match status" value="1"/>
</dbReference>
<dbReference type="SUPFAM" id="SSF53383">
    <property type="entry name" value="PLP-dependent transferases"/>
    <property type="match status" value="1"/>
</dbReference>
<feature type="compositionally biased region" description="Low complexity" evidence="15">
    <location>
        <begin position="632"/>
        <end position="643"/>
    </location>
</feature>
<dbReference type="Proteomes" id="UP000226431">
    <property type="component" value="Unassembled WGS sequence"/>
</dbReference>
<dbReference type="SUPFAM" id="SSF51445">
    <property type="entry name" value="(Trans)glycosidases"/>
    <property type="match status" value="1"/>
</dbReference>
<dbReference type="GO" id="GO:0030151">
    <property type="term" value="F:molybdenum ion binding"/>
    <property type="evidence" value="ECO:0007669"/>
    <property type="project" value="UniProtKB-UniRule"/>
</dbReference>
<feature type="active site" evidence="13">
    <location>
        <position position="383"/>
    </location>
</feature>
<keyword evidence="9 13" id="KW-0501">Molybdenum cofactor biosynthesis</keyword>
<dbReference type="STRING" id="2004952.A0A2C5XNC1"/>
<dbReference type="EC" id="2.8.1.9" evidence="13"/>
<comment type="subcellular location">
    <subcellularLocation>
        <location evidence="2">Secreted</location>
    </subcellularLocation>
</comment>
<dbReference type="PROSITE" id="PS51340">
    <property type="entry name" value="MOSC"/>
    <property type="match status" value="1"/>
</dbReference>
<comment type="catalytic activity">
    <reaction evidence="1">
        <text>Random endo-hydrolysis of N-acetyl-beta-D-glucosaminide (1-&gt;4)-beta-linkages in chitin and chitodextrins.</text>
        <dbReference type="EC" id="3.2.1.14"/>
    </reaction>
</comment>
<dbReference type="AlphaFoldDB" id="A0A2C5XNC1"/>
<evidence type="ECO:0000256" key="6">
    <source>
        <dbReference type="ARBA" id="ARBA00022801"/>
    </source>
</evidence>
<keyword evidence="11 14" id="KW-0326">Glycosidase</keyword>
<evidence type="ECO:0000256" key="4">
    <source>
        <dbReference type="ARBA" id="ARBA00022525"/>
    </source>
</evidence>
<evidence type="ECO:0000256" key="15">
    <source>
        <dbReference type="SAM" id="MobiDB-lite"/>
    </source>
</evidence>